<organism evidence="1 2">
    <name type="scientific">Zunongwangia pacifica</name>
    <dbReference type="NCBI Taxonomy" id="2911062"/>
    <lineage>
        <taxon>Bacteria</taxon>
        <taxon>Pseudomonadati</taxon>
        <taxon>Bacteroidota</taxon>
        <taxon>Flavobacteriia</taxon>
        <taxon>Flavobacteriales</taxon>
        <taxon>Flavobacteriaceae</taxon>
        <taxon>Zunongwangia</taxon>
    </lineage>
</organism>
<protein>
    <submittedName>
        <fullName evidence="1">RHS repeat-associated core domain-containing protein</fullName>
    </submittedName>
</protein>
<name>A0A9X1ZTV7_9FLAO</name>
<evidence type="ECO:0000313" key="1">
    <source>
        <dbReference type="EMBL" id="MCL6220932.1"/>
    </source>
</evidence>
<dbReference type="PANTHER" id="PTHR32305">
    <property type="match status" value="1"/>
</dbReference>
<dbReference type="Gene3D" id="2.180.10.10">
    <property type="entry name" value="RHS repeat-associated core"/>
    <property type="match status" value="1"/>
</dbReference>
<proteinExistence type="predicted"/>
<sequence length="955" mass="106247">GSDAVYSQAVVGNGETLELTSSDVIVLQPGFHAQSGSTFRASIDEASTAGPENSPLSELCYQYRYDHRNRLIEKKIPGKGLEAIVYNNLDQPAMTRDEELKGKGQWLFTKYDAFGRVAYTGNINHTGERSSMEGIFSGAAYHYEKRQGATNVGGKTIYYSNQAKPSGINELYTVNYYDNYDYNPSLSLPSSSQGQTIVKGGSKVQGLATGSLTRVLNTNHWIEIINGYDAKGRLIYTKEQNPYLGTTQTTEHLLDAFTGEVEKTKTTHVKTGTGAITITVEDFYQYDDLGRITLHTQKVNGGNEERIAANTYDELGQLKSKEVGNRKGYTALQEVDYAYNVRGWLKGINNIGSTSKLFNMSLYYHDGNSTDLYNGDISEVRWRTKSTDNAQKSYKYYYDALNRITKAYGGTGSGDNGDKFNLGSSSIPTTYDLNGNITHLFRRGAIVASPSLSNNNHFGSMDNLIYKYQGTSNKLQRIEENSGNDNYGFLDHSTATTEYTYDLNGNLLSDANKGITNITYNHLNLPTEVKFNNSGSQVIKYTYDATGVKLRKAIPGKTTDYAGNFVYEKIGAGANELQFFSTPEGYVSYDNGQFNYVYNYVDHLGNVRLSYTDANQNNGNPVDLQIVQEKNYYPFGLTHQGYNDGGSGLGNDAAKRYGFGGKELQDETFSGNSLDWYDFGARNYNPDLGRWMNLDPLAEAYVNSTPYSYALNNPIFFVDPDGMRVDVSGILEKDDDGNYVNQELAEAFLAFAQSDAGIEFLSHFAEAGQVIAGHEYTESGTFDQQGIDLAYHSDNINYLKGNDSDVQGDKGPNGITRLRGGQYVMERNGKGTIDIYINSQLNTNNQEAKDYSENTNDPMARLLYILSRTETIFHETIQHANSYAEDLTDNCSIDNSNIKGNYNSTNPGYNQHMDGRQPGSLYLEKVLPAMINMHREGKTGLSEDEIKTRILNYRN</sequence>
<reference evidence="1" key="1">
    <citation type="submission" date="2022-01" db="EMBL/GenBank/DDBJ databases">
        <title>Genome sequencing of Zunongwangia sp. M21534 genome.</title>
        <authorList>
            <person name="Chen Y."/>
            <person name="Dong C."/>
            <person name="Shao Z."/>
        </authorList>
    </citation>
    <scope>NUCLEOTIDE SEQUENCE</scope>
    <source>
        <strain evidence="1">MCCC M21534</strain>
    </source>
</reference>
<dbReference type="AlphaFoldDB" id="A0A9X1ZTV7"/>
<evidence type="ECO:0000313" key="2">
    <source>
        <dbReference type="Proteomes" id="UP001139521"/>
    </source>
</evidence>
<comment type="caution">
    <text evidence="1">The sequence shown here is derived from an EMBL/GenBank/DDBJ whole genome shotgun (WGS) entry which is preliminary data.</text>
</comment>
<dbReference type="NCBIfam" id="NF045639">
    <property type="entry name" value="GCX_COOH"/>
    <property type="match status" value="1"/>
</dbReference>
<gene>
    <name evidence="1" type="ORF">L1967_21790</name>
</gene>
<dbReference type="InterPro" id="IPR022385">
    <property type="entry name" value="Rhs_assc_core"/>
</dbReference>
<accession>A0A9X1ZTV7</accession>
<dbReference type="EMBL" id="JAKHSK010000069">
    <property type="protein sequence ID" value="MCL6220932.1"/>
    <property type="molecule type" value="Genomic_DNA"/>
</dbReference>
<dbReference type="InterPro" id="IPR050708">
    <property type="entry name" value="T6SS_VgrG/RHS"/>
</dbReference>
<dbReference type="PANTHER" id="PTHR32305:SF15">
    <property type="entry name" value="PROTEIN RHSA-RELATED"/>
    <property type="match status" value="1"/>
</dbReference>
<dbReference type="InterPro" id="IPR055015">
    <property type="entry name" value="GCX_COOH"/>
</dbReference>
<feature type="non-terminal residue" evidence="1">
    <location>
        <position position="1"/>
    </location>
</feature>
<dbReference type="Proteomes" id="UP001139521">
    <property type="component" value="Unassembled WGS sequence"/>
</dbReference>
<keyword evidence="2" id="KW-1185">Reference proteome</keyword>
<dbReference type="NCBIfam" id="TIGR03696">
    <property type="entry name" value="Rhs_assc_core"/>
    <property type="match status" value="1"/>
</dbReference>
<dbReference type="RefSeq" id="WP_249603603.1">
    <property type="nucleotide sequence ID" value="NZ_JAKHSK010000069.1"/>
</dbReference>